<dbReference type="Proteomes" id="UP000193577">
    <property type="component" value="Unassembled WGS sequence"/>
</dbReference>
<evidence type="ECO:0000313" key="2">
    <source>
        <dbReference type="Proteomes" id="UP000193577"/>
    </source>
</evidence>
<name>A0A7I7S9J9_9MYCO</name>
<dbReference type="EMBL" id="NCXO01000035">
    <property type="protein sequence ID" value="OSC32653.1"/>
    <property type="molecule type" value="Genomic_DNA"/>
</dbReference>
<organism evidence="1 2">
    <name type="scientific">Mycolicibacillus koreensis</name>
    <dbReference type="NCBI Taxonomy" id="1069220"/>
    <lineage>
        <taxon>Bacteria</taxon>
        <taxon>Bacillati</taxon>
        <taxon>Actinomycetota</taxon>
        <taxon>Actinomycetes</taxon>
        <taxon>Mycobacteriales</taxon>
        <taxon>Mycobacteriaceae</taxon>
        <taxon>Mycolicibacillus</taxon>
    </lineage>
</organism>
<sequence length="174" mass="18582">MPLPAGTPTRLWRIVRTSMIPMNVAILVWLLPARFVLGVDGWNTVIFGVIGLPIAAGALTATTLLARAVDRGPSPAPPAPWVAAVAATSQITVWVALIAFGVGWVDVDDPSTSQTEPEKSVLINLAGYSDHTLELSNRVAELSYVTALGSWGILLITLAFARRSTRRHGYQSTP</sequence>
<dbReference type="AlphaFoldDB" id="A0A7I7S9J9"/>
<comment type="caution">
    <text evidence="1">The sequence shown here is derived from an EMBL/GenBank/DDBJ whole genome shotgun (WGS) entry which is preliminary data.</text>
</comment>
<protein>
    <submittedName>
        <fullName evidence="1">Uncharacterized protein</fullName>
    </submittedName>
</protein>
<reference evidence="1 2" key="1">
    <citation type="submission" date="2017-04" db="EMBL/GenBank/DDBJ databases">
        <title>The new phylogeny of genus Mycobacterium.</title>
        <authorList>
            <person name="Tortoli E."/>
            <person name="Trovato A."/>
            <person name="Cirillo D.M."/>
        </authorList>
    </citation>
    <scope>NUCLEOTIDE SEQUENCE [LARGE SCALE GENOMIC DNA]</scope>
    <source>
        <strain evidence="1 2">KCTC 19819</strain>
    </source>
</reference>
<proteinExistence type="predicted"/>
<dbReference type="RefSeq" id="WP_085304735.1">
    <property type="nucleotide sequence ID" value="NZ_AP022594.1"/>
</dbReference>
<keyword evidence="2" id="KW-1185">Reference proteome</keyword>
<accession>A0A7I7S9J9</accession>
<evidence type="ECO:0000313" key="1">
    <source>
        <dbReference type="EMBL" id="OSC32653.1"/>
    </source>
</evidence>
<gene>
    <name evidence="1" type="ORF">B8W67_14705</name>
</gene>